<gene>
    <name evidence="3" type="ORF">Pflav_031860</name>
</gene>
<protein>
    <recommendedName>
        <fullName evidence="2">HNH nuclease domain-containing protein</fullName>
    </recommendedName>
</protein>
<dbReference type="KEGG" id="pfla:Pflav_031860"/>
<dbReference type="InterPro" id="IPR002711">
    <property type="entry name" value="HNH"/>
</dbReference>
<dbReference type="InterPro" id="IPR003870">
    <property type="entry name" value="DUF222"/>
</dbReference>
<dbReference type="GO" id="GO:0008270">
    <property type="term" value="F:zinc ion binding"/>
    <property type="evidence" value="ECO:0007669"/>
    <property type="project" value="InterPro"/>
</dbReference>
<dbReference type="SMART" id="SM00507">
    <property type="entry name" value="HNHc"/>
    <property type="match status" value="1"/>
</dbReference>
<evidence type="ECO:0000313" key="4">
    <source>
        <dbReference type="Proteomes" id="UP000502508"/>
    </source>
</evidence>
<accession>A0A6F8XSI1</accession>
<reference evidence="3 4" key="2">
    <citation type="submission" date="2020-03" db="EMBL/GenBank/DDBJ databases">
        <authorList>
            <person name="Ichikawa N."/>
            <person name="Kimura A."/>
            <person name="Kitahashi Y."/>
            <person name="Uohara A."/>
        </authorList>
    </citation>
    <scope>NUCLEOTIDE SEQUENCE [LARGE SCALE GENOMIC DNA]</scope>
    <source>
        <strain evidence="3 4">NBRC 107702</strain>
    </source>
</reference>
<dbReference type="Pfam" id="PF01844">
    <property type="entry name" value="HNH"/>
    <property type="match status" value="1"/>
</dbReference>
<dbReference type="CDD" id="cd00085">
    <property type="entry name" value="HNHc"/>
    <property type="match status" value="1"/>
</dbReference>
<dbReference type="Gene3D" id="1.10.30.50">
    <property type="match status" value="1"/>
</dbReference>
<dbReference type="InterPro" id="IPR003615">
    <property type="entry name" value="HNH_nuc"/>
</dbReference>
<feature type="domain" description="HNH nuclease" evidence="2">
    <location>
        <begin position="332"/>
        <end position="384"/>
    </location>
</feature>
<dbReference type="EMBL" id="AP022870">
    <property type="protein sequence ID" value="BCB76776.1"/>
    <property type="molecule type" value="Genomic_DNA"/>
</dbReference>
<dbReference type="GO" id="GO:0003676">
    <property type="term" value="F:nucleic acid binding"/>
    <property type="evidence" value="ECO:0007669"/>
    <property type="project" value="InterPro"/>
</dbReference>
<proteinExistence type="inferred from homology"/>
<sequence length="417" mass="44592">MFDADVVIGELAQVPAGAELAAALARVDRALLNGFELVELAKAASRQVAHYQAELLVTARETAYCPPGDEASPPERTDRPDEYAAEEIRFALTLTRRAADTLLGTAYQLVERIPAALEALRSGRIDLAKARVLDDETAALPPHIARRIVDLALPAAGGLTTGQLRARLRTLVITADPEAAALRQREALTRRRVEHGLDPDGNATLAGYHLPPDRAATAAARIDALARAAKRAGDARSMDELRADLYLDILNGDHIPDSPTPGGGGVELVVPLSTLMGLSEQPGEINGWGPVVAEIARKVADGQRDGSWRFSVTDGGGVLTAHGSMRRRPPARDAAFVKARDKTCRAPGCRTPAHRADLDHTRAWEDGGPTTPANLGVLCRHCHGYKHSRGVSLVQPRPGTFVWRTRLGHTYTTGGDG</sequence>
<dbReference type="Proteomes" id="UP000502508">
    <property type="component" value="Chromosome"/>
</dbReference>
<reference evidence="3 4" key="1">
    <citation type="submission" date="2020-03" db="EMBL/GenBank/DDBJ databases">
        <title>Whole genome shotgun sequence of Phytohabitans flavus NBRC 107702.</title>
        <authorList>
            <person name="Komaki H."/>
            <person name="Tamura T."/>
        </authorList>
    </citation>
    <scope>NUCLEOTIDE SEQUENCE [LARGE SCALE GENOMIC DNA]</scope>
    <source>
        <strain evidence="3 4">NBRC 107702</strain>
    </source>
</reference>
<dbReference type="RefSeq" id="WP_173036741.1">
    <property type="nucleotide sequence ID" value="NZ_AP022870.1"/>
</dbReference>
<dbReference type="AlphaFoldDB" id="A0A6F8XSI1"/>
<organism evidence="3 4">
    <name type="scientific">Phytohabitans flavus</name>
    <dbReference type="NCBI Taxonomy" id="1076124"/>
    <lineage>
        <taxon>Bacteria</taxon>
        <taxon>Bacillati</taxon>
        <taxon>Actinomycetota</taxon>
        <taxon>Actinomycetes</taxon>
        <taxon>Micromonosporales</taxon>
        <taxon>Micromonosporaceae</taxon>
    </lineage>
</organism>
<evidence type="ECO:0000256" key="1">
    <source>
        <dbReference type="ARBA" id="ARBA00023450"/>
    </source>
</evidence>
<keyword evidence="4" id="KW-1185">Reference proteome</keyword>
<evidence type="ECO:0000259" key="2">
    <source>
        <dbReference type="SMART" id="SM00507"/>
    </source>
</evidence>
<name>A0A6F8XSI1_9ACTN</name>
<evidence type="ECO:0000313" key="3">
    <source>
        <dbReference type="EMBL" id="BCB76776.1"/>
    </source>
</evidence>
<dbReference type="GO" id="GO:0004519">
    <property type="term" value="F:endonuclease activity"/>
    <property type="evidence" value="ECO:0007669"/>
    <property type="project" value="InterPro"/>
</dbReference>
<comment type="similarity">
    <text evidence="1">Belongs to the Rv1128c/1148c/1588c/1702c/1945/3466 family.</text>
</comment>
<dbReference type="Pfam" id="PF02720">
    <property type="entry name" value="DUF222"/>
    <property type="match status" value="1"/>
</dbReference>